<keyword evidence="2" id="KW-1185">Reference proteome</keyword>
<comment type="caution">
    <text evidence="1">The sequence shown here is derived from an EMBL/GenBank/DDBJ whole genome shotgun (WGS) entry which is preliminary data.</text>
</comment>
<dbReference type="Proteomes" id="UP001215598">
    <property type="component" value="Unassembled WGS sequence"/>
</dbReference>
<evidence type="ECO:0000313" key="1">
    <source>
        <dbReference type="EMBL" id="KAJ7760925.1"/>
    </source>
</evidence>
<dbReference type="AlphaFoldDB" id="A0AAD7JDA9"/>
<protein>
    <submittedName>
        <fullName evidence="1">Uncharacterized protein</fullName>
    </submittedName>
</protein>
<name>A0AAD7JDA9_9AGAR</name>
<proteinExistence type="predicted"/>
<accession>A0AAD7JDA9</accession>
<evidence type="ECO:0000313" key="2">
    <source>
        <dbReference type="Proteomes" id="UP001215598"/>
    </source>
</evidence>
<reference evidence="1" key="1">
    <citation type="submission" date="2023-03" db="EMBL/GenBank/DDBJ databases">
        <title>Massive genome expansion in bonnet fungi (Mycena s.s.) driven by repeated elements and novel gene families across ecological guilds.</title>
        <authorList>
            <consortium name="Lawrence Berkeley National Laboratory"/>
            <person name="Harder C.B."/>
            <person name="Miyauchi S."/>
            <person name="Viragh M."/>
            <person name="Kuo A."/>
            <person name="Thoen E."/>
            <person name="Andreopoulos B."/>
            <person name="Lu D."/>
            <person name="Skrede I."/>
            <person name="Drula E."/>
            <person name="Henrissat B."/>
            <person name="Morin E."/>
            <person name="Kohler A."/>
            <person name="Barry K."/>
            <person name="LaButti K."/>
            <person name="Morin E."/>
            <person name="Salamov A."/>
            <person name="Lipzen A."/>
            <person name="Mereny Z."/>
            <person name="Hegedus B."/>
            <person name="Baldrian P."/>
            <person name="Stursova M."/>
            <person name="Weitz H."/>
            <person name="Taylor A."/>
            <person name="Grigoriev I.V."/>
            <person name="Nagy L.G."/>
            <person name="Martin F."/>
            <person name="Kauserud H."/>
        </authorList>
    </citation>
    <scope>NUCLEOTIDE SEQUENCE</scope>
    <source>
        <strain evidence="1">CBHHK182m</strain>
    </source>
</reference>
<sequence>MESWNTNTLLVVTIQVSRGTLPDRLRANRPLNMRSYANRFLYTVPQSPEAPARVREVIHAARLREEVGGLGWASAWGLRASDAGSLRRAEAGLGANRRSRSGCKGGRKCPCAEGAWGYHATIAHIRRLGSISTCMCLGGKRDAPGARHSMRAFDTCGWRDGSMRSLGAGKVLNLHVDAEPGRDAALLAVALPRLRGARLFSTLEANDTGWGARFGRRCARVLECAIDLSNCGRWAPMRDGKELLQEVTMTRTGERFEYDGWYRLDFILLLESGGAWALQWFLWDVLDALLTPLVELFEQGWERTRSTRPYSPAHRASNIFVYTTRAQGDAPARAPSRLG</sequence>
<dbReference type="EMBL" id="JARKIB010000036">
    <property type="protein sequence ID" value="KAJ7760925.1"/>
    <property type="molecule type" value="Genomic_DNA"/>
</dbReference>
<organism evidence="1 2">
    <name type="scientific">Mycena metata</name>
    <dbReference type="NCBI Taxonomy" id="1033252"/>
    <lineage>
        <taxon>Eukaryota</taxon>
        <taxon>Fungi</taxon>
        <taxon>Dikarya</taxon>
        <taxon>Basidiomycota</taxon>
        <taxon>Agaricomycotina</taxon>
        <taxon>Agaricomycetes</taxon>
        <taxon>Agaricomycetidae</taxon>
        <taxon>Agaricales</taxon>
        <taxon>Marasmiineae</taxon>
        <taxon>Mycenaceae</taxon>
        <taxon>Mycena</taxon>
    </lineage>
</organism>
<gene>
    <name evidence="1" type="ORF">B0H16DRAFT_1812217</name>
</gene>